<evidence type="ECO:0000256" key="2">
    <source>
        <dbReference type="PROSITE-ProRule" id="PRU01360"/>
    </source>
</evidence>
<reference evidence="5 6" key="1">
    <citation type="submission" date="2018-07" db="EMBL/GenBank/DDBJ databases">
        <title>Leeuwenhoekiella genomics.</title>
        <authorList>
            <person name="Tahon G."/>
            <person name="Willems A."/>
        </authorList>
    </citation>
    <scope>NUCLEOTIDE SEQUENCE [LARGE SCALE GENOMIC DNA]</scope>
    <source>
        <strain evidence="5 6">LMG 1345</strain>
    </source>
</reference>
<keyword evidence="1 3" id="KW-0732">Signal</keyword>
<keyword evidence="2" id="KW-0813">Transport</keyword>
<feature type="chain" id="PRO_5020857144" evidence="3">
    <location>
        <begin position="24"/>
        <end position="1117"/>
    </location>
</feature>
<dbReference type="SUPFAM" id="SSF49464">
    <property type="entry name" value="Carboxypeptidase regulatory domain-like"/>
    <property type="match status" value="1"/>
</dbReference>
<dbReference type="RefSeq" id="WP_073098126.1">
    <property type="nucleotide sequence ID" value="NZ_QOVL01000004.1"/>
</dbReference>
<evidence type="ECO:0000256" key="3">
    <source>
        <dbReference type="SAM" id="SignalP"/>
    </source>
</evidence>
<comment type="subcellular location">
    <subcellularLocation>
        <location evidence="2">Cell outer membrane</location>
        <topology evidence="2">Multi-pass membrane protein</topology>
    </subcellularLocation>
</comment>
<comment type="similarity">
    <text evidence="2">Belongs to the TonB-dependent receptor family.</text>
</comment>
<dbReference type="NCBIfam" id="TIGR04057">
    <property type="entry name" value="SusC_RagA_signa"/>
    <property type="match status" value="1"/>
</dbReference>
<keyword evidence="2" id="KW-0812">Transmembrane</keyword>
<dbReference type="Gene3D" id="2.60.40.1120">
    <property type="entry name" value="Carboxypeptidase-like, regulatory domain"/>
    <property type="match status" value="1"/>
</dbReference>
<proteinExistence type="inferred from homology"/>
<evidence type="ECO:0000313" key="6">
    <source>
        <dbReference type="Proteomes" id="UP000290608"/>
    </source>
</evidence>
<feature type="signal peptide" evidence="3">
    <location>
        <begin position="1"/>
        <end position="23"/>
    </location>
</feature>
<dbReference type="Pfam" id="PF13715">
    <property type="entry name" value="CarbopepD_reg_2"/>
    <property type="match status" value="1"/>
</dbReference>
<evidence type="ECO:0000256" key="1">
    <source>
        <dbReference type="ARBA" id="ARBA00022729"/>
    </source>
</evidence>
<dbReference type="AlphaFoldDB" id="A0A4Q0PP31"/>
<feature type="domain" description="TonB-dependent receptor plug" evidence="4">
    <location>
        <begin position="122"/>
        <end position="239"/>
    </location>
</feature>
<dbReference type="Gene3D" id="2.170.130.10">
    <property type="entry name" value="TonB-dependent receptor, plug domain"/>
    <property type="match status" value="1"/>
</dbReference>
<dbReference type="GO" id="GO:0044718">
    <property type="term" value="P:siderophore transmembrane transport"/>
    <property type="evidence" value="ECO:0007669"/>
    <property type="project" value="TreeGrafter"/>
</dbReference>
<evidence type="ECO:0000313" key="5">
    <source>
        <dbReference type="EMBL" id="RXG32204.1"/>
    </source>
</evidence>
<keyword evidence="2" id="KW-0472">Membrane</keyword>
<evidence type="ECO:0000259" key="4">
    <source>
        <dbReference type="Pfam" id="PF07715"/>
    </source>
</evidence>
<dbReference type="InterPro" id="IPR008969">
    <property type="entry name" value="CarboxyPept-like_regulatory"/>
</dbReference>
<name>A0A4Q0PP31_9FLAO</name>
<accession>A0A4Q0PP31</accession>
<comment type="caution">
    <text evidence="5">The sequence shown here is derived from an EMBL/GenBank/DDBJ whole genome shotgun (WGS) entry which is preliminary data.</text>
</comment>
<dbReference type="STRING" id="1122159.SAMN02745246_01149"/>
<organism evidence="5 6">
    <name type="scientific">Leeuwenhoekiella marinoflava</name>
    <dbReference type="NCBI Taxonomy" id="988"/>
    <lineage>
        <taxon>Bacteria</taxon>
        <taxon>Pseudomonadati</taxon>
        <taxon>Bacteroidota</taxon>
        <taxon>Flavobacteriia</taxon>
        <taxon>Flavobacteriales</taxon>
        <taxon>Flavobacteriaceae</taxon>
        <taxon>Leeuwenhoekiella</taxon>
    </lineage>
</organism>
<dbReference type="InterPro" id="IPR023997">
    <property type="entry name" value="TonB-dep_OMP_SusC/RagA_CS"/>
</dbReference>
<keyword evidence="2" id="KW-0998">Cell outer membrane</keyword>
<dbReference type="InterPro" id="IPR012910">
    <property type="entry name" value="Plug_dom"/>
</dbReference>
<dbReference type="Pfam" id="PF07715">
    <property type="entry name" value="Plug"/>
    <property type="match status" value="1"/>
</dbReference>
<gene>
    <name evidence="5" type="ORF">DSL99_1010</name>
</gene>
<dbReference type="GO" id="GO:0015344">
    <property type="term" value="F:siderophore uptake transmembrane transporter activity"/>
    <property type="evidence" value="ECO:0007669"/>
    <property type="project" value="TreeGrafter"/>
</dbReference>
<dbReference type="GO" id="GO:0009279">
    <property type="term" value="C:cell outer membrane"/>
    <property type="evidence" value="ECO:0007669"/>
    <property type="project" value="UniProtKB-SubCell"/>
</dbReference>
<dbReference type="EMBL" id="QOVL01000004">
    <property type="protein sequence ID" value="RXG32204.1"/>
    <property type="molecule type" value="Genomic_DNA"/>
</dbReference>
<protein>
    <submittedName>
        <fullName evidence="5">TonB-linked SusC/RagA family outer membrane protein</fullName>
    </submittedName>
</protein>
<dbReference type="InterPro" id="IPR023996">
    <property type="entry name" value="TonB-dep_OMP_SusC/RagA"/>
</dbReference>
<dbReference type="NCBIfam" id="TIGR04056">
    <property type="entry name" value="OMP_RagA_SusC"/>
    <property type="match status" value="1"/>
</dbReference>
<dbReference type="SUPFAM" id="SSF56935">
    <property type="entry name" value="Porins"/>
    <property type="match status" value="1"/>
</dbReference>
<dbReference type="Proteomes" id="UP000290608">
    <property type="component" value="Unassembled WGS sequence"/>
</dbReference>
<keyword evidence="2" id="KW-1134">Transmembrane beta strand</keyword>
<sequence>MKKTITKISLMLILVLCFSAAYAQQNTGDQKTVTGTITDPEGNPIPGVNVLIKDSGNGVVTDFDGSYSIRAFEGNTLVFTFVGLKTNEKLVGSQNTIDIIMEEDSSVLDDVVVVGYGSQKRADITGAIETIKPNDIQDLPVSNLAESLRGQIPGFSVSGGSQRPGDGATLQIRQGFGFSKDGNSLLPLIVIDDMIQVDPQTGQPTLETFNRLDPSEIESITVLKDASAAIYGARASQGAVVVKTKRGKIGKTSFNYYTQLAVNDAVSHSKTMSAYEYGVWHNRYLKADNRDNEGRNLFSDDELERMRSLNYDWLDQAWNTATQQRHSLNMSGGDEKATYFAGVTYFTQEANLGEQDFDKWNFRTGVNAKISDDFDISASVSGNSGYVERSFTKATANINDSSYGSKAGGGEQGDYGYLLHMPKYIPITTTIDDEEYYMSPFPRTDRNLGSANTNRTIAGWNYFATLNNGSKQTTEDFTYNINASVNYNVPFIDGLSVKGTFSRNETSEYTEQIQLPYTLTRITNYNSEGNHLENENSDYKIEENQRNSRVYYNSFKSKSAQANLFVNYEKTFGDHDLSAMVSMERSESEYKSTRLAYENTSSDYLGTNETAGELSDNSTAFKGESGTLSYLGRLNYSYKSKYLFQFLFRSDASTKFAPENYWGFFPSVQAGWIMSEEKWFEEGLPWVDFFKIRYSLGKTGKDNIKPWQWVQYYDIYVDKGLQFGEDGGRLGGALSPKLNPNRDVRWDKTIKHNLGFDINLLKNRLQIGTNFYYDKTTDLLLNTASTVGVPISVGGGFAEENFGAVDAWGSEFTVAWRDNIGKDFDYNIGVNFGYSNNKVIKYPEQPLLHPSNNNVKEGASLFFPAWGFQTWGGTSTGDGILRTDQDVDNYWDYLSQRAAAAGTEPSYLGINSVDGLRKGMLVYEDVGGAFNSEDGTQAGPDGRIDNQLDYVKLDDNNRTYGFTSNLRFQYKGIYLRTQISTSWGGYSEIDRVKQGTSSSHSFWAHESYWTDMYDADNNVNGKYPNLAFYDSSSMGANSNFWKINTFNAMIRNLTIGYEIPQKFLSTLNVQRASLGVTGNNLWYFNNPYPDNYRNNYDNSFVGYPTLRTWSVNLSVSF</sequence>
<dbReference type="PANTHER" id="PTHR30069">
    <property type="entry name" value="TONB-DEPENDENT OUTER MEMBRANE RECEPTOR"/>
    <property type="match status" value="1"/>
</dbReference>
<dbReference type="PROSITE" id="PS52016">
    <property type="entry name" value="TONB_DEPENDENT_REC_3"/>
    <property type="match status" value="1"/>
</dbReference>
<dbReference type="InterPro" id="IPR037066">
    <property type="entry name" value="Plug_dom_sf"/>
</dbReference>
<dbReference type="InterPro" id="IPR039426">
    <property type="entry name" value="TonB-dep_rcpt-like"/>
</dbReference>
<dbReference type="PANTHER" id="PTHR30069:SF29">
    <property type="entry name" value="HEMOGLOBIN AND HEMOGLOBIN-HAPTOGLOBIN-BINDING PROTEIN 1-RELATED"/>
    <property type="match status" value="1"/>
</dbReference>